<name>R7RTJ7_9CLOT</name>
<organism evidence="1 2">
    <name type="scientific">Thermobrachium celere DSM 8682</name>
    <dbReference type="NCBI Taxonomy" id="941824"/>
    <lineage>
        <taxon>Bacteria</taxon>
        <taxon>Bacillati</taxon>
        <taxon>Bacillota</taxon>
        <taxon>Clostridia</taxon>
        <taxon>Eubacteriales</taxon>
        <taxon>Clostridiaceae</taxon>
        <taxon>Thermobrachium</taxon>
    </lineage>
</organism>
<keyword evidence="2" id="KW-1185">Reference proteome</keyword>
<sequence>MRKIPRPINFTSAILNIMDKQAQALQLTRSKYIESIFISNIYKTGYKPTDEELEKLTNGFLMNSQSSISWDFRSQLSYLSNDARFATIAFFYNLNLIPGIKVNTNKHANFYKNDNLIFYFAVGIIGNQSMHVYDYVQSLSHPKYILGPSNCPRNEYIFISNLQHFKTPSNYVHFPKLCQLLNIPSDKKIIQVHYTKLQDLLEAISLI</sequence>
<gene>
    <name evidence="1" type="ORF">TCEL_00955</name>
</gene>
<evidence type="ECO:0000313" key="1">
    <source>
        <dbReference type="EMBL" id="CDF58736.1"/>
    </source>
</evidence>
<dbReference type="Proteomes" id="UP000014923">
    <property type="component" value="Unassembled WGS sequence"/>
</dbReference>
<dbReference type="EMBL" id="CAVN010000100">
    <property type="protein sequence ID" value="CDF58736.1"/>
    <property type="molecule type" value="Genomic_DNA"/>
</dbReference>
<dbReference type="RefSeq" id="WP_018663430.1">
    <property type="nucleotide sequence ID" value="NZ_HF952018.1"/>
</dbReference>
<proteinExistence type="predicted"/>
<evidence type="ECO:0000313" key="2">
    <source>
        <dbReference type="Proteomes" id="UP000014923"/>
    </source>
</evidence>
<dbReference type="HOGENOM" id="CLU_1325835_0_0_9"/>
<comment type="caution">
    <text evidence="1">The sequence shown here is derived from an EMBL/GenBank/DDBJ whole genome shotgun (WGS) entry which is preliminary data.</text>
</comment>
<protein>
    <submittedName>
        <fullName evidence="1">Uncharacterized protein</fullName>
    </submittedName>
</protein>
<accession>R7RTJ7</accession>
<reference evidence="1" key="1">
    <citation type="submission" date="2013-03" db="EMBL/GenBank/DDBJ databases">
        <title>Draft genome sequence of the hydrogen-ethanol-producing anaerobic alkalithermophilic Caloramator celere.</title>
        <authorList>
            <person name="Ciranna A."/>
            <person name="Larjo A."/>
            <person name="Kivisto A."/>
            <person name="Santala V."/>
            <person name="Roos C."/>
            <person name="Karp M."/>
        </authorList>
    </citation>
    <scope>NUCLEOTIDE SEQUENCE [LARGE SCALE GENOMIC DNA]</scope>
    <source>
        <strain evidence="1">DSM 8682</strain>
    </source>
</reference>
<dbReference type="AlphaFoldDB" id="R7RTJ7"/>